<dbReference type="PANTHER" id="PTHR33215:SF13">
    <property type="entry name" value="PROTEIN DISTAL ANTENNA"/>
    <property type="match status" value="1"/>
</dbReference>
<dbReference type="EMBL" id="JACHGF010000010">
    <property type="protein sequence ID" value="MBB5286589.1"/>
    <property type="molecule type" value="Genomic_DNA"/>
</dbReference>
<evidence type="ECO:0000313" key="2">
    <source>
        <dbReference type="Proteomes" id="UP000557307"/>
    </source>
</evidence>
<protein>
    <submittedName>
        <fullName evidence="1">Transposase</fullName>
    </submittedName>
</protein>
<sequence length="102" mass="11584">MQNKKSQKSRRKYDVSFKQEVVNMIAAGRSVADIARSLGIGENIIYRWRRQALGSTNATLSEPVPPSQVSLSEHLALQKQLRELEMERDILKKALGIFSRSQ</sequence>
<dbReference type="PANTHER" id="PTHR33215">
    <property type="entry name" value="PROTEIN DISTAL ANTENNA"/>
    <property type="match status" value="1"/>
</dbReference>
<dbReference type="RefSeq" id="WP_184177881.1">
    <property type="nucleotide sequence ID" value="NZ_JACHGF010000010.1"/>
</dbReference>
<dbReference type="InterPro" id="IPR009057">
    <property type="entry name" value="Homeodomain-like_sf"/>
</dbReference>
<dbReference type="GO" id="GO:0004803">
    <property type="term" value="F:transposase activity"/>
    <property type="evidence" value="ECO:0007669"/>
    <property type="project" value="InterPro"/>
</dbReference>
<accession>A0A840U426</accession>
<dbReference type="GO" id="GO:0003677">
    <property type="term" value="F:DNA binding"/>
    <property type="evidence" value="ECO:0007669"/>
    <property type="project" value="InterPro"/>
</dbReference>
<organism evidence="1 2">
    <name type="scientific">Rhabdobacter roseus</name>
    <dbReference type="NCBI Taxonomy" id="1655419"/>
    <lineage>
        <taxon>Bacteria</taxon>
        <taxon>Pseudomonadati</taxon>
        <taxon>Bacteroidota</taxon>
        <taxon>Cytophagia</taxon>
        <taxon>Cytophagales</taxon>
        <taxon>Cytophagaceae</taxon>
        <taxon>Rhabdobacter</taxon>
    </lineage>
</organism>
<dbReference type="AlphaFoldDB" id="A0A840U426"/>
<gene>
    <name evidence="1" type="ORF">HNQ92_004750</name>
</gene>
<dbReference type="SUPFAM" id="SSF46689">
    <property type="entry name" value="Homeodomain-like"/>
    <property type="match status" value="1"/>
</dbReference>
<comment type="caution">
    <text evidence="1">The sequence shown here is derived from an EMBL/GenBank/DDBJ whole genome shotgun (WGS) entry which is preliminary data.</text>
</comment>
<reference evidence="1 2" key="1">
    <citation type="submission" date="2020-08" db="EMBL/GenBank/DDBJ databases">
        <title>Genomic Encyclopedia of Type Strains, Phase IV (KMG-IV): sequencing the most valuable type-strain genomes for metagenomic binning, comparative biology and taxonomic classification.</title>
        <authorList>
            <person name="Goeker M."/>
        </authorList>
    </citation>
    <scope>NUCLEOTIDE SEQUENCE [LARGE SCALE GENOMIC DNA]</scope>
    <source>
        <strain evidence="1 2">DSM 105074</strain>
    </source>
</reference>
<proteinExistence type="predicted"/>
<dbReference type="Gene3D" id="1.10.10.60">
    <property type="entry name" value="Homeodomain-like"/>
    <property type="match status" value="1"/>
</dbReference>
<dbReference type="GO" id="GO:0006313">
    <property type="term" value="P:DNA transposition"/>
    <property type="evidence" value="ECO:0007669"/>
    <property type="project" value="InterPro"/>
</dbReference>
<dbReference type="Proteomes" id="UP000557307">
    <property type="component" value="Unassembled WGS sequence"/>
</dbReference>
<dbReference type="InterPro" id="IPR002514">
    <property type="entry name" value="Transposase_8"/>
</dbReference>
<name>A0A840U426_9BACT</name>
<keyword evidence="2" id="KW-1185">Reference proteome</keyword>
<dbReference type="Pfam" id="PF01527">
    <property type="entry name" value="HTH_Tnp_1"/>
    <property type="match status" value="1"/>
</dbReference>
<dbReference type="InterPro" id="IPR051839">
    <property type="entry name" value="RD_transcriptional_regulator"/>
</dbReference>
<evidence type="ECO:0000313" key="1">
    <source>
        <dbReference type="EMBL" id="MBB5286589.1"/>
    </source>
</evidence>